<dbReference type="GO" id="GO:0006352">
    <property type="term" value="P:DNA-templated transcription initiation"/>
    <property type="evidence" value="ECO:0007669"/>
    <property type="project" value="InterPro"/>
</dbReference>
<keyword evidence="3" id="KW-0731">Sigma factor</keyword>
<dbReference type="InterPro" id="IPR007627">
    <property type="entry name" value="RNA_pol_sigma70_r2"/>
</dbReference>
<dbReference type="AlphaFoldDB" id="A0AAU7TA86"/>
<dbReference type="NCBIfam" id="TIGR02937">
    <property type="entry name" value="sigma70-ECF"/>
    <property type="match status" value="1"/>
</dbReference>
<organism evidence="8">
    <name type="scientific">Kribbella sp. HUAS MG21</name>
    <dbReference type="NCBI Taxonomy" id="3160966"/>
    <lineage>
        <taxon>Bacteria</taxon>
        <taxon>Bacillati</taxon>
        <taxon>Actinomycetota</taxon>
        <taxon>Actinomycetes</taxon>
        <taxon>Propionibacteriales</taxon>
        <taxon>Kribbellaceae</taxon>
        <taxon>Kribbella</taxon>
    </lineage>
</organism>
<keyword evidence="5" id="KW-0804">Transcription</keyword>
<dbReference type="Pfam" id="PF08281">
    <property type="entry name" value="Sigma70_r4_2"/>
    <property type="match status" value="1"/>
</dbReference>
<sequence>MIKTPVDANTPWDDLVRDHFAQVYRIACGLTRNRHDACDLTQDVFVQVFRNLATYTPQNFDGWLYRITVNLFRSQTRRNRQLRLHQLGQDVVDERPSGQPGPDELLTDRIVDNDIRAALADLPTQYRVAVLLRDIDGLSNQEIATVLDIKRGTVGSRLHRGHARLRAALAHRAPTASHGGHHA</sequence>
<evidence type="ECO:0000256" key="3">
    <source>
        <dbReference type="ARBA" id="ARBA00023082"/>
    </source>
</evidence>
<name>A0AAU7TA86_9ACTN</name>
<dbReference type="Gene3D" id="1.10.1740.10">
    <property type="match status" value="1"/>
</dbReference>
<dbReference type="CDD" id="cd06171">
    <property type="entry name" value="Sigma70_r4"/>
    <property type="match status" value="1"/>
</dbReference>
<evidence type="ECO:0000259" key="7">
    <source>
        <dbReference type="Pfam" id="PF08281"/>
    </source>
</evidence>
<dbReference type="PANTHER" id="PTHR43133:SF8">
    <property type="entry name" value="RNA POLYMERASE SIGMA FACTOR HI_1459-RELATED"/>
    <property type="match status" value="1"/>
</dbReference>
<dbReference type="SUPFAM" id="SSF88946">
    <property type="entry name" value="Sigma2 domain of RNA polymerase sigma factors"/>
    <property type="match status" value="1"/>
</dbReference>
<dbReference type="InterPro" id="IPR036388">
    <property type="entry name" value="WH-like_DNA-bd_sf"/>
</dbReference>
<evidence type="ECO:0000256" key="5">
    <source>
        <dbReference type="ARBA" id="ARBA00023163"/>
    </source>
</evidence>
<proteinExistence type="inferred from homology"/>
<dbReference type="InterPro" id="IPR039425">
    <property type="entry name" value="RNA_pol_sigma-70-like"/>
</dbReference>
<gene>
    <name evidence="8" type="ORF">ABN611_34195</name>
</gene>
<dbReference type="GO" id="GO:0003677">
    <property type="term" value="F:DNA binding"/>
    <property type="evidence" value="ECO:0007669"/>
    <property type="project" value="UniProtKB-KW"/>
</dbReference>
<dbReference type="InterPro" id="IPR013324">
    <property type="entry name" value="RNA_pol_sigma_r3/r4-like"/>
</dbReference>
<dbReference type="PANTHER" id="PTHR43133">
    <property type="entry name" value="RNA POLYMERASE ECF-TYPE SIGMA FACTO"/>
    <property type="match status" value="1"/>
</dbReference>
<dbReference type="GO" id="GO:0016987">
    <property type="term" value="F:sigma factor activity"/>
    <property type="evidence" value="ECO:0007669"/>
    <property type="project" value="UniProtKB-KW"/>
</dbReference>
<keyword evidence="2" id="KW-0805">Transcription regulation</keyword>
<dbReference type="EMBL" id="CP158165">
    <property type="protein sequence ID" value="XBV23609.1"/>
    <property type="molecule type" value="Genomic_DNA"/>
</dbReference>
<protein>
    <submittedName>
        <fullName evidence="8">Sigma-70 family RNA polymerase sigma factor</fullName>
    </submittedName>
</protein>
<evidence type="ECO:0000256" key="2">
    <source>
        <dbReference type="ARBA" id="ARBA00023015"/>
    </source>
</evidence>
<feature type="domain" description="RNA polymerase sigma-70 region 2" evidence="6">
    <location>
        <begin position="15"/>
        <end position="80"/>
    </location>
</feature>
<evidence type="ECO:0000313" key="8">
    <source>
        <dbReference type="EMBL" id="XBV23609.1"/>
    </source>
</evidence>
<dbReference type="Pfam" id="PF04542">
    <property type="entry name" value="Sigma70_r2"/>
    <property type="match status" value="1"/>
</dbReference>
<feature type="domain" description="RNA polymerase sigma factor 70 region 4 type 2" evidence="7">
    <location>
        <begin position="114"/>
        <end position="164"/>
    </location>
</feature>
<evidence type="ECO:0000256" key="4">
    <source>
        <dbReference type="ARBA" id="ARBA00023125"/>
    </source>
</evidence>
<reference evidence="8" key="1">
    <citation type="submission" date="2024-06" db="EMBL/GenBank/DDBJ databases">
        <title>Kribbella sp. strain HUAS MG21 genome sequences.</title>
        <authorList>
            <person name="Mo P."/>
        </authorList>
    </citation>
    <scope>NUCLEOTIDE SEQUENCE</scope>
    <source>
        <strain evidence="8">HUAS MG21</strain>
    </source>
</reference>
<dbReference type="SUPFAM" id="SSF88659">
    <property type="entry name" value="Sigma3 and sigma4 domains of RNA polymerase sigma factors"/>
    <property type="match status" value="1"/>
</dbReference>
<evidence type="ECO:0000256" key="1">
    <source>
        <dbReference type="ARBA" id="ARBA00010641"/>
    </source>
</evidence>
<dbReference type="InterPro" id="IPR013249">
    <property type="entry name" value="RNA_pol_sigma70_r4_t2"/>
</dbReference>
<accession>A0AAU7TA86</accession>
<keyword evidence="4" id="KW-0238">DNA-binding</keyword>
<dbReference type="InterPro" id="IPR014284">
    <property type="entry name" value="RNA_pol_sigma-70_dom"/>
</dbReference>
<dbReference type="RefSeq" id="WP_350276440.1">
    <property type="nucleotide sequence ID" value="NZ_CP158165.1"/>
</dbReference>
<dbReference type="Gene3D" id="1.10.10.10">
    <property type="entry name" value="Winged helix-like DNA-binding domain superfamily/Winged helix DNA-binding domain"/>
    <property type="match status" value="1"/>
</dbReference>
<comment type="similarity">
    <text evidence="1">Belongs to the sigma-70 factor family. ECF subfamily.</text>
</comment>
<dbReference type="InterPro" id="IPR013325">
    <property type="entry name" value="RNA_pol_sigma_r2"/>
</dbReference>
<evidence type="ECO:0000259" key="6">
    <source>
        <dbReference type="Pfam" id="PF04542"/>
    </source>
</evidence>